<evidence type="ECO:0000313" key="2">
    <source>
        <dbReference type="Proteomes" id="UP000663722"/>
    </source>
</evidence>
<proteinExistence type="predicted"/>
<name>A0A975GN50_9BACT</name>
<keyword evidence="2" id="KW-1185">Reference proteome</keyword>
<dbReference type="AlphaFoldDB" id="A0A975GN50"/>
<sequence length="113" mass="12797">MIGSHGVLLSLCRATDEKKNNNDYKGETGRFASGTTAGIRMRSVRRAAFPTRSVETIFSRYGLWNVYEIKIGTKRDFARIKRTGNSDKRGNLSLSRSKIFRKSPERAIYYSPG</sequence>
<accession>A0A975GN50</accession>
<reference evidence="1" key="1">
    <citation type="journal article" date="2021" name="Microb. Physiol.">
        <title>Proteogenomic Insights into the Physiology of Marine, Sulfate-Reducing, Filamentous Desulfonema limicola and Desulfonema magnum.</title>
        <authorList>
            <person name="Schnaars V."/>
            <person name="Wohlbrand L."/>
            <person name="Scheve S."/>
            <person name="Hinrichs C."/>
            <person name="Reinhardt R."/>
            <person name="Rabus R."/>
        </authorList>
    </citation>
    <scope>NUCLEOTIDE SEQUENCE</scope>
    <source>
        <strain evidence="1">4be13</strain>
    </source>
</reference>
<gene>
    <name evidence="1" type="ORF">dnm_034220</name>
</gene>
<evidence type="ECO:0000313" key="1">
    <source>
        <dbReference type="EMBL" id="QTA87389.1"/>
    </source>
</evidence>
<protein>
    <submittedName>
        <fullName evidence="1">Uncharacterized protein</fullName>
    </submittedName>
</protein>
<dbReference type="EMBL" id="CP061800">
    <property type="protein sequence ID" value="QTA87389.1"/>
    <property type="molecule type" value="Genomic_DNA"/>
</dbReference>
<dbReference type="Proteomes" id="UP000663722">
    <property type="component" value="Chromosome"/>
</dbReference>
<dbReference type="KEGG" id="dmm:dnm_034220"/>
<organism evidence="1 2">
    <name type="scientific">Desulfonema magnum</name>
    <dbReference type="NCBI Taxonomy" id="45655"/>
    <lineage>
        <taxon>Bacteria</taxon>
        <taxon>Pseudomonadati</taxon>
        <taxon>Thermodesulfobacteriota</taxon>
        <taxon>Desulfobacteria</taxon>
        <taxon>Desulfobacterales</taxon>
        <taxon>Desulfococcaceae</taxon>
        <taxon>Desulfonema</taxon>
    </lineage>
</organism>